<reference evidence="3" key="1">
    <citation type="submission" date="2016-10" db="EMBL/GenBank/DDBJ databases">
        <authorList>
            <person name="Varghese N."/>
            <person name="Submissions S."/>
        </authorList>
    </citation>
    <scope>NUCLEOTIDE SEQUENCE [LARGE SCALE GENOMIC DNA]</scope>
    <source>
        <strain evidence="3">CGMCC 1.7655</strain>
    </source>
</reference>
<dbReference type="Proteomes" id="UP000199555">
    <property type="component" value="Unassembled WGS sequence"/>
</dbReference>
<sequence length="176" mass="19890">MEQQNSSQRIDPASVNGWGVDADPRNDPTYPMRDRSADTETGMNWEPPPAQKSEVEVLQSVEYKRRPAVFGTSSPPSGISGMVRRSAFAYSESDWRHWLMLLGADRINMVEGLVEDFARGRVPNVPGEMGMRAEWRHNKDGLIQKVAIATTVTLVAAALLGRRRSHDRYRPRRTIR</sequence>
<dbReference type="RefSeq" id="WP_090756864.1">
    <property type="nucleotide sequence ID" value="NZ_FNGE01000014.1"/>
</dbReference>
<dbReference type="STRING" id="525640.SAMN04487971_11434"/>
<evidence type="ECO:0000313" key="2">
    <source>
        <dbReference type="EMBL" id="SDL59370.1"/>
    </source>
</evidence>
<feature type="compositionally biased region" description="Basic and acidic residues" evidence="1">
    <location>
        <begin position="22"/>
        <end position="38"/>
    </location>
</feature>
<dbReference type="AlphaFoldDB" id="A0A1G9LBP6"/>
<feature type="region of interest" description="Disordered" evidence="1">
    <location>
        <begin position="1"/>
        <end position="52"/>
    </location>
</feature>
<evidence type="ECO:0000313" key="3">
    <source>
        <dbReference type="Proteomes" id="UP000199555"/>
    </source>
</evidence>
<protein>
    <submittedName>
        <fullName evidence="2">Uncharacterized protein</fullName>
    </submittedName>
</protein>
<name>A0A1G9LBP6_9RHOB</name>
<gene>
    <name evidence="2" type="ORF">SAMN04487971_11434</name>
</gene>
<dbReference type="OrthoDB" id="6021991at2"/>
<accession>A0A1G9LBP6</accession>
<keyword evidence="3" id="KW-1185">Reference proteome</keyword>
<evidence type="ECO:0000256" key="1">
    <source>
        <dbReference type="SAM" id="MobiDB-lite"/>
    </source>
</evidence>
<dbReference type="EMBL" id="FNGE01000014">
    <property type="protein sequence ID" value="SDL59370.1"/>
    <property type="molecule type" value="Genomic_DNA"/>
</dbReference>
<organism evidence="2 3">
    <name type="scientific">Paracoccus chinensis</name>
    <dbReference type="NCBI Taxonomy" id="525640"/>
    <lineage>
        <taxon>Bacteria</taxon>
        <taxon>Pseudomonadati</taxon>
        <taxon>Pseudomonadota</taxon>
        <taxon>Alphaproteobacteria</taxon>
        <taxon>Rhodobacterales</taxon>
        <taxon>Paracoccaceae</taxon>
        <taxon>Paracoccus</taxon>
    </lineage>
</organism>
<proteinExistence type="predicted"/>